<reference evidence="1 2" key="1">
    <citation type="submission" date="2019-01" db="EMBL/GenBank/DDBJ databases">
        <title>Spirosoma flava sp. nov., a propanil-degrading bacterium isolated from herbicide-contaminated soil.</title>
        <authorList>
            <person name="Zhang L."/>
            <person name="Jiang J.-D."/>
        </authorList>
    </citation>
    <scope>NUCLEOTIDE SEQUENCE [LARGE SCALE GENOMIC DNA]</scope>
    <source>
        <strain evidence="1 2">TY50</strain>
    </source>
</reference>
<evidence type="ECO:0000313" key="1">
    <source>
        <dbReference type="EMBL" id="RYC68801.1"/>
    </source>
</evidence>
<proteinExistence type="predicted"/>
<protein>
    <submittedName>
        <fullName evidence="1">Uncharacterized protein</fullName>
    </submittedName>
</protein>
<accession>A0A4Q2UM55</accession>
<keyword evidence="2" id="KW-1185">Reference proteome</keyword>
<dbReference type="RefSeq" id="WP_129602382.1">
    <property type="nucleotide sequence ID" value="NZ_SBLB01000004.1"/>
</dbReference>
<organism evidence="1 2">
    <name type="scientific">Spirosoma sordidisoli</name>
    <dbReference type="NCBI Taxonomy" id="2502893"/>
    <lineage>
        <taxon>Bacteria</taxon>
        <taxon>Pseudomonadati</taxon>
        <taxon>Bacteroidota</taxon>
        <taxon>Cytophagia</taxon>
        <taxon>Cytophagales</taxon>
        <taxon>Cytophagaceae</taxon>
        <taxon>Spirosoma</taxon>
    </lineage>
</organism>
<sequence length="92" mass="10290">MKTITFSIDLKSFCLGALTLGGVLVLANFTPASQRQPEPDVIDTRRFQAVSSERESIILDTKTGRFVISPSYIGKPRWIQGDFESIQQGEKR</sequence>
<comment type="caution">
    <text evidence="1">The sequence shown here is derived from an EMBL/GenBank/DDBJ whole genome shotgun (WGS) entry which is preliminary data.</text>
</comment>
<evidence type="ECO:0000313" key="2">
    <source>
        <dbReference type="Proteomes" id="UP000290407"/>
    </source>
</evidence>
<dbReference type="Proteomes" id="UP000290407">
    <property type="component" value="Unassembled WGS sequence"/>
</dbReference>
<gene>
    <name evidence="1" type="ORF">EQG79_15365</name>
</gene>
<name>A0A4Q2UM55_9BACT</name>
<dbReference type="EMBL" id="SBLB01000004">
    <property type="protein sequence ID" value="RYC68801.1"/>
    <property type="molecule type" value="Genomic_DNA"/>
</dbReference>
<dbReference type="AlphaFoldDB" id="A0A4Q2UM55"/>